<keyword evidence="2" id="KW-0645">Protease</keyword>
<protein>
    <recommendedName>
        <fullName evidence="5">Prohead serine protease domain-containing protein</fullName>
    </recommendedName>
</protein>
<evidence type="ECO:0000256" key="2">
    <source>
        <dbReference type="ARBA" id="ARBA00022670"/>
    </source>
</evidence>
<evidence type="ECO:0000256" key="1">
    <source>
        <dbReference type="ARBA" id="ARBA00022612"/>
    </source>
</evidence>
<evidence type="ECO:0000313" key="6">
    <source>
        <dbReference type="EMBL" id="QOL00331.1"/>
    </source>
</evidence>
<evidence type="ECO:0000256" key="4">
    <source>
        <dbReference type="SAM" id="MobiDB-lite"/>
    </source>
</evidence>
<feature type="region of interest" description="Disordered" evidence="4">
    <location>
        <begin position="201"/>
        <end position="222"/>
    </location>
</feature>
<reference evidence="6" key="1">
    <citation type="submission" date="2020-09" db="EMBL/GenBank/DDBJ databases">
        <title>A new high-throughput screening method to detect antimicrobial volatiles from metagenomic clone libraries.</title>
        <authorList>
            <person name="Stocker F."/>
            <person name="Obermeier M."/>
            <person name="Resch K."/>
            <person name="Berg G."/>
            <person name="Mueller Bogota C.A."/>
        </authorList>
    </citation>
    <scope>NUCLEOTIDE SEQUENCE</scope>
</reference>
<dbReference type="InterPro" id="IPR006433">
    <property type="entry name" value="Prohead_protease"/>
</dbReference>
<accession>A0A7L9QC27</accession>
<dbReference type="GO" id="GO:0006508">
    <property type="term" value="P:proteolysis"/>
    <property type="evidence" value="ECO:0007669"/>
    <property type="project" value="UniProtKB-KW"/>
</dbReference>
<dbReference type="EMBL" id="MW000467">
    <property type="protein sequence ID" value="QOL00331.1"/>
    <property type="molecule type" value="Genomic_DNA"/>
</dbReference>
<organism evidence="6">
    <name type="scientific">uncultured organism</name>
    <dbReference type="NCBI Taxonomy" id="155900"/>
    <lineage>
        <taxon>unclassified sequences</taxon>
        <taxon>environmental samples</taxon>
    </lineage>
</organism>
<evidence type="ECO:0000256" key="3">
    <source>
        <dbReference type="ARBA" id="ARBA00022801"/>
    </source>
</evidence>
<keyword evidence="3" id="KW-0378">Hydrolase</keyword>
<feature type="domain" description="Prohead serine protease" evidence="5">
    <location>
        <begin position="16"/>
        <end position="168"/>
    </location>
</feature>
<proteinExistence type="predicted"/>
<sequence length="262" mass="28472">MSHDIERRYLTQPVEFRATGSDASPGNLVGYAAVFESRSQNLGGFVEVVDRAAFNKSIADNVRVLCRFNHKDDGLLGTTDAGTVTLVVDNIGLRYDCVLPNTSVGRDVAVLAARGDLRNSSFAFECMDEQWGVTERGFPERRVLAARLVDVAPVVNPAYLDATTALRSLADHLGITVEVVTEKSTEELRALLTGAPADNAELTGELGEVPPSLADEEDPEDEAMHNEAVYLEQNSITGDAQRETHAVPVNIRLKLRELAAKH</sequence>
<keyword evidence="1" id="KW-1188">Viral release from host cell</keyword>
<dbReference type="GO" id="GO:0008233">
    <property type="term" value="F:peptidase activity"/>
    <property type="evidence" value="ECO:0007669"/>
    <property type="project" value="UniProtKB-KW"/>
</dbReference>
<dbReference type="NCBIfam" id="TIGR01543">
    <property type="entry name" value="proheadase_HK97"/>
    <property type="match status" value="1"/>
</dbReference>
<dbReference type="Pfam" id="PF04586">
    <property type="entry name" value="Peptidase_S78"/>
    <property type="match status" value="1"/>
</dbReference>
<dbReference type="AlphaFoldDB" id="A0A7L9QC27"/>
<dbReference type="InterPro" id="IPR054613">
    <property type="entry name" value="Peptidase_S78_dom"/>
</dbReference>
<name>A0A7L9QC27_9ZZZZ</name>
<evidence type="ECO:0000259" key="5">
    <source>
        <dbReference type="Pfam" id="PF04586"/>
    </source>
</evidence>